<keyword evidence="5" id="KW-0677">Repeat</keyword>
<evidence type="ECO:0000256" key="4">
    <source>
        <dbReference type="ARBA" id="ARBA00022692"/>
    </source>
</evidence>
<dbReference type="Proteomes" id="UP001159428">
    <property type="component" value="Unassembled WGS sequence"/>
</dbReference>
<evidence type="ECO:0000259" key="13">
    <source>
        <dbReference type="PROSITE" id="PS50262"/>
    </source>
</evidence>
<keyword evidence="10" id="KW-0807">Transducer</keyword>
<feature type="transmembrane region" description="Helical" evidence="11">
    <location>
        <begin position="405"/>
        <end position="429"/>
    </location>
</feature>
<dbReference type="SUPFAM" id="SSF52058">
    <property type="entry name" value="L domain-like"/>
    <property type="match status" value="1"/>
</dbReference>
<dbReference type="InterPro" id="IPR000276">
    <property type="entry name" value="GPCR_Rhodpsn"/>
</dbReference>
<dbReference type="Gene3D" id="3.80.10.10">
    <property type="entry name" value="Ribonuclease Inhibitor"/>
    <property type="match status" value="1"/>
</dbReference>
<name>A0AAU9X1T3_9CNID</name>
<keyword evidence="8 11" id="KW-0472">Membrane</keyword>
<evidence type="ECO:0000256" key="3">
    <source>
        <dbReference type="ARBA" id="ARBA00022614"/>
    </source>
</evidence>
<dbReference type="PRINTS" id="PR00237">
    <property type="entry name" value="GPCRRHODOPSN"/>
</dbReference>
<dbReference type="InterPro" id="IPR032675">
    <property type="entry name" value="LRR_dom_sf"/>
</dbReference>
<dbReference type="InterPro" id="IPR001611">
    <property type="entry name" value="Leu-rich_rpt"/>
</dbReference>
<dbReference type="Pfam" id="PF00001">
    <property type="entry name" value="7tm_1"/>
    <property type="match status" value="1"/>
</dbReference>
<evidence type="ECO:0000256" key="5">
    <source>
        <dbReference type="ARBA" id="ARBA00022737"/>
    </source>
</evidence>
<keyword evidence="2" id="KW-1003">Cell membrane</keyword>
<dbReference type="PANTHER" id="PTHR24372:SF77">
    <property type="entry name" value="G-PROTEIN COUPLED RECEPTORS FAMILY 1 PROFILE DOMAIN-CONTAINING PROTEIN"/>
    <property type="match status" value="1"/>
</dbReference>
<evidence type="ECO:0000256" key="11">
    <source>
        <dbReference type="SAM" id="Phobius"/>
    </source>
</evidence>
<keyword evidence="9" id="KW-0675">Receptor</keyword>
<dbReference type="GO" id="GO:0005886">
    <property type="term" value="C:plasma membrane"/>
    <property type="evidence" value="ECO:0007669"/>
    <property type="project" value="UniProtKB-SubCell"/>
</dbReference>
<reference evidence="14 15" key="1">
    <citation type="submission" date="2022-05" db="EMBL/GenBank/DDBJ databases">
        <authorList>
            <consortium name="Genoscope - CEA"/>
            <person name="William W."/>
        </authorList>
    </citation>
    <scope>NUCLEOTIDE SEQUENCE [LARGE SCALE GENOMIC DNA]</scope>
</reference>
<evidence type="ECO:0000256" key="12">
    <source>
        <dbReference type="SAM" id="SignalP"/>
    </source>
</evidence>
<feature type="transmembrane region" description="Helical" evidence="11">
    <location>
        <begin position="362"/>
        <end position="380"/>
    </location>
</feature>
<evidence type="ECO:0000313" key="14">
    <source>
        <dbReference type="EMBL" id="CAH3132849.1"/>
    </source>
</evidence>
<dbReference type="PROSITE" id="PS50262">
    <property type="entry name" value="G_PROTEIN_RECEP_F1_2"/>
    <property type="match status" value="1"/>
</dbReference>
<gene>
    <name evidence="14" type="ORF">PMEA_00015245</name>
</gene>
<comment type="caution">
    <text evidence="14">The sequence shown here is derived from an EMBL/GenBank/DDBJ whole genome shotgun (WGS) entry which is preliminary data.</text>
</comment>
<dbReference type="PANTHER" id="PTHR24372">
    <property type="entry name" value="GLYCOPROTEIN HORMONE RECEPTOR"/>
    <property type="match status" value="1"/>
</dbReference>
<sequence length="572" mass="63925">MEIPWFFIATYLLLRNPVTGVQGLDNSTFHCDVDARCDCSPKGLWDTRCQLNGSTGSPNPMVLFESLDLSRNDLQDIPTDFLVNQTHLVNLSLAYNQISVIKDGAFGRLFNVTFLDLSFNPLHKWEGNVISQLPNLKTLVVTGSVWTPDSNILKIPSLVTVLGVTWSDKCANCTLFKAEVPFSLAPNVDHNDERPTKKFFEHGYLIFCLHKSCSALAIKHPKHDENIKTIDLPKKLFYSSYVMGAVAILLNLIVLITIILARSLRKTTSMLLIFNMALCDLLIGIYSIIIGNLNIFSFLSSVQLEKKVEKLVFGDGILCPLATAIFTSAECVAAATSLLLTVEKYCSIVHCMNPDRRLGKKVATMCLVFCWVLSLAYAISPEFHFLNLSYSATMMCSFPVAGRDTFLICLCVLVAFYIANIPLYVRIFLFVRHSGSQLGVKREATILKKIALVVGSNFILLLTPMILIITFVPVEDIHDKIKLRSDRHNQILFVFGFWFPIACLGLNSCINPILGAFRQGVFLKQIKNVFKWIRIPPSFGALRRQGTNRSQSQLSTASSQIVLYKVTQLSSV</sequence>
<dbReference type="Pfam" id="PF13855">
    <property type="entry name" value="LRR_8"/>
    <property type="match status" value="1"/>
</dbReference>
<keyword evidence="7" id="KW-0297">G-protein coupled receptor</keyword>
<keyword evidence="4 11" id="KW-0812">Transmembrane</keyword>
<feature type="transmembrane region" description="Helical" evidence="11">
    <location>
        <begin position="317"/>
        <end position="342"/>
    </location>
</feature>
<feature type="transmembrane region" description="Helical" evidence="11">
    <location>
        <begin position="491"/>
        <end position="517"/>
    </location>
</feature>
<keyword evidence="6 11" id="KW-1133">Transmembrane helix</keyword>
<feature type="transmembrane region" description="Helical" evidence="11">
    <location>
        <begin position="272"/>
        <end position="297"/>
    </location>
</feature>
<dbReference type="GO" id="GO:0008528">
    <property type="term" value="F:G protein-coupled peptide receptor activity"/>
    <property type="evidence" value="ECO:0007669"/>
    <property type="project" value="TreeGrafter"/>
</dbReference>
<feature type="signal peptide" evidence="12">
    <location>
        <begin position="1"/>
        <end position="23"/>
    </location>
</feature>
<feature type="domain" description="G-protein coupled receptors family 1 profile" evidence="13">
    <location>
        <begin position="250"/>
        <end position="515"/>
    </location>
</feature>
<evidence type="ECO:0000256" key="1">
    <source>
        <dbReference type="ARBA" id="ARBA00004651"/>
    </source>
</evidence>
<feature type="transmembrane region" description="Helical" evidence="11">
    <location>
        <begin position="450"/>
        <end position="471"/>
    </location>
</feature>
<dbReference type="SUPFAM" id="SSF81321">
    <property type="entry name" value="Family A G protein-coupled receptor-like"/>
    <property type="match status" value="1"/>
</dbReference>
<dbReference type="Gene3D" id="1.20.1070.10">
    <property type="entry name" value="Rhodopsin 7-helix transmembrane proteins"/>
    <property type="match status" value="1"/>
</dbReference>
<evidence type="ECO:0000256" key="8">
    <source>
        <dbReference type="ARBA" id="ARBA00023136"/>
    </source>
</evidence>
<dbReference type="InterPro" id="IPR017452">
    <property type="entry name" value="GPCR_Rhodpsn_7TM"/>
</dbReference>
<evidence type="ECO:0000256" key="7">
    <source>
        <dbReference type="ARBA" id="ARBA00023040"/>
    </source>
</evidence>
<evidence type="ECO:0000256" key="2">
    <source>
        <dbReference type="ARBA" id="ARBA00022475"/>
    </source>
</evidence>
<feature type="chain" id="PRO_5043358997" description="G-protein coupled receptors family 1 profile domain-containing protein" evidence="12">
    <location>
        <begin position="24"/>
        <end position="572"/>
    </location>
</feature>
<evidence type="ECO:0000256" key="10">
    <source>
        <dbReference type="ARBA" id="ARBA00023224"/>
    </source>
</evidence>
<feature type="transmembrane region" description="Helical" evidence="11">
    <location>
        <begin position="236"/>
        <end position="260"/>
    </location>
</feature>
<organism evidence="14 15">
    <name type="scientific">Pocillopora meandrina</name>
    <dbReference type="NCBI Taxonomy" id="46732"/>
    <lineage>
        <taxon>Eukaryota</taxon>
        <taxon>Metazoa</taxon>
        <taxon>Cnidaria</taxon>
        <taxon>Anthozoa</taxon>
        <taxon>Hexacorallia</taxon>
        <taxon>Scleractinia</taxon>
        <taxon>Astrocoeniina</taxon>
        <taxon>Pocilloporidae</taxon>
        <taxon>Pocillopora</taxon>
    </lineage>
</organism>
<evidence type="ECO:0000256" key="6">
    <source>
        <dbReference type="ARBA" id="ARBA00022989"/>
    </source>
</evidence>
<proteinExistence type="predicted"/>
<dbReference type="AlphaFoldDB" id="A0AAU9X1T3"/>
<dbReference type="GO" id="GO:0007189">
    <property type="term" value="P:adenylate cyclase-activating G protein-coupled receptor signaling pathway"/>
    <property type="evidence" value="ECO:0007669"/>
    <property type="project" value="TreeGrafter"/>
</dbReference>
<evidence type="ECO:0000256" key="9">
    <source>
        <dbReference type="ARBA" id="ARBA00023170"/>
    </source>
</evidence>
<comment type="subcellular location">
    <subcellularLocation>
        <location evidence="1">Cell membrane</location>
        <topology evidence="1">Multi-pass membrane protein</topology>
    </subcellularLocation>
</comment>
<accession>A0AAU9X1T3</accession>
<keyword evidence="3" id="KW-0433">Leucine-rich repeat</keyword>
<keyword evidence="12" id="KW-0732">Signal</keyword>
<evidence type="ECO:0000313" key="15">
    <source>
        <dbReference type="Proteomes" id="UP001159428"/>
    </source>
</evidence>
<dbReference type="GO" id="GO:0009755">
    <property type="term" value="P:hormone-mediated signaling pathway"/>
    <property type="evidence" value="ECO:0007669"/>
    <property type="project" value="TreeGrafter"/>
</dbReference>
<protein>
    <recommendedName>
        <fullName evidence="13">G-protein coupled receptors family 1 profile domain-containing protein</fullName>
    </recommendedName>
</protein>
<dbReference type="EMBL" id="CALNXJ010000027">
    <property type="protein sequence ID" value="CAH3132849.1"/>
    <property type="molecule type" value="Genomic_DNA"/>
</dbReference>
<keyword evidence="15" id="KW-1185">Reference proteome</keyword>